<dbReference type="RefSeq" id="WP_067386052.1">
    <property type="nucleotide sequence ID" value="NZ_CP015839.1"/>
</dbReference>
<sequence length="325" mass="34095">MLIRLLLIAIAATALAQTESFSAIGLSALPLAILMGITYGNVAKPASSGRDAAVLAFSQQKLLRLGIILFGFNLSFQQIAAVGYQAILLDMIVITVVLSMGIFVGIRLFGLPREIAILTSVGSAVCGAAAIMATEPVIRAKEQDVTVAVATVVLFGTLAMFSYPVIYSFVGMESSLFGIYIGSTVHEVAQAVAAGQSIGGEAMQNAVVAKLIRVMLLAPVVIVLGSLYFQRAAGSSERRPVPIPWFVFGFIATAALNSVLTLPTIVLEALQLASQLSLAIAMAALGIKTRWATIRQAGIKPLALSLVLFVMLMVGGYGLNVLFYG</sequence>
<feature type="transmembrane region" description="Helical" evidence="7">
    <location>
        <begin position="272"/>
        <end position="291"/>
    </location>
</feature>
<feature type="chain" id="PRO_5008386693" description="YeiH family sulfate export transporter" evidence="8">
    <location>
        <begin position="17"/>
        <end position="325"/>
    </location>
</feature>
<evidence type="ECO:0000256" key="2">
    <source>
        <dbReference type="ARBA" id="ARBA00007977"/>
    </source>
</evidence>
<accession>A0A1A9F3A2</accession>
<evidence type="ECO:0000313" key="10">
    <source>
        <dbReference type="Proteomes" id="UP000078070"/>
    </source>
</evidence>
<dbReference type="InterPro" id="IPR004630">
    <property type="entry name" value="UPF0324_YeiH-like"/>
</dbReference>
<evidence type="ECO:0000256" key="5">
    <source>
        <dbReference type="ARBA" id="ARBA00022989"/>
    </source>
</evidence>
<evidence type="ECO:0000256" key="3">
    <source>
        <dbReference type="ARBA" id="ARBA00022475"/>
    </source>
</evidence>
<feature type="transmembrane region" description="Helical" evidence="7">
    <location>
        <begin position="303"/>
        <end position="324"/>
    </location>
</feature>
<evidence type="ECO:0000256" key="4">
    <source>
        <dbReference type="ARBA" id="ARBA00022692"/>
    </source>
</evidence>
<keyword evidence="6 7" id="KW-0472">Membrane</keyword>
<dbReference type="Proteomes" id="UP000078070">
    <property type="component" value="Chromosome"/>
</dbReference>
<feature type="transmembrane region" description="Helical" evidence="7">
    <location>
        <begin position="115"/>
        <end position="133"/>
    </location>
</feature>
<feature type="transmembrane region" description="Helical" evidence="7">
    <location>
        <begin position="211"/>
        <end position="229"/>
    </location>
</feature>
<comment type="similarity">
    <text evidence="2">Belongs to the UPF0324 family.</text>
</comment>
<dbReference type="Pfam" id="PF03601">
    <property type="entry name" value="Cons_hypoth698"/>
    <property type="match status" value="1"/>
</dbReference>
<comment type="subcellular location">
    <subcellularLocation>
        <location evidence="1">Cell membrane</location>
        <topology evidence="1">Multi-pass membrane protein</topology>
    </subcellularLocation>
</comment>
<dbReference type="OrthoDB" id="9805703at2"/>
<dbReference type="STRING" id="1821621.A8C75_19545"/>
<feature type="transmembrane region" description="Helical" evidence="7">
    <location>
        <begin position="241"/>
        <end position="260"/>
    </location>
</feature>
<evidence type="ECO:0000256" key="6">
    <source>
        <dbReference type="ARBA" id="ARBA00023136"/>
    </source>
</evidence>
<dbReference type="PANTHER" id="PTHR30106:SF2">
    <property type="entry name" value="UPF0324 INNER MEMBRANE PROTEIN YEIH"/>
    <property type="match status" value="1"/>
</dbReference>
<dbReference type="AlphaFoldDB" id="A0A1A9F3A2"/>
<gene>
    <name evidence="9" type="ORF">A8C75_19545</name>
</gene>
<keyword evidence="3" id="KW-1003">Cell membrane</keyword>
<dbReference type="PANTHER" id="PTHR30106">
    <property type="entry name" value="INNER MEMBRANE PROTEIN YEIH-RELATED"/>
    <property type="match status" value="1"/>
</dbReference>
<reference evidence="9 10" key="2">
    <citation type="journal article" date="2018" name="Int. J. Syst. Evol. Microbiol.">
        <title>Marinobacterium aestuarii sp. nov., a benzene-degrading marine bacterium isolated from estuary sediment.</title>
        <authorList>
            <person name="Bae S.S."/>
            <person name="Jung J."/>
            <person name="Chung D."/>
            <person name="Baek K."/>
        </authorList>
    </citation>
    <scope>NUCLEOTIDE SEQUENCE [LARGE SCALE GENOMIC DNA]</scope>
    <source>
        <strain evidence="9 10">ST58-10</strain>
    </source>
</reference>
<dbReference type="InterPro" id="IPR018383">
    <property type="entry name" value="UPF0324_pro"/>
</dbReference>
<proteinExistence type="inferred from homology"/>
<evidence type="ECO:0000313" key="9">
    <source>
        <dbReference type="EMBL" id="ANG64450.1"/>
    </source>
</evidence>
<feature type="signal peptide" evidence="8">
    <location>
        <begin position="1"/>
        <end position="16"/>
    </location>
</feature>
<dbReference type="EMBL" id="CP015839">
    <property type="protein sequence ID" value="ANG64450.1"/>
    <property type="molecule type" value="Genomic_DNA"/>
</dbReference>
<evidence type="ECO:0008006" key="11">
    <source>
        <dbReference type="Google" id="ProtNLM"/>
    </source>
</evidence>
<organism evidence="9 10">
    <name type="scientific">Marinobacterium aestuarii</name>
    <dbReference type="NCBI Taxonomy" id="1821621"/>
    <lineage>
        <taxon>Bacteria</taxon>
        <taxon>Pseudomonadati</taxon>
        <taxon>Pseudomonadota</taxon>
        <taxon>Gammaproteobacteria</taxon>
        <taxon>Oceanospirillales</taxon>
        <taxon>Oceanospirillaceae</taxon>
        <taxon>Marinobacterium</taxon>
    </lineage>
</organism>
<dbReference type="NCBIfam" id="TIGR00698">
    <property type="entry name" value="YeiH family putative sulfate export transporter"/>
    <property type="match status" value="1"/>
</dbReference>
<keyword evidence="10" id="KW-1185">Reference proteome</keyword>
<feature type="transmembrane region" description="Helical" evidence="7">
    <location>
        <begin position="145"/>
        <end position="166"/>
    </location>
</feature>
<dbReference type="KEGG" id="mars:A8C75_19545"/>
<reference evidence="10" key="1">
    <citation type="submission" date="2016-05" db="EMBL/GenBank/DDBJ databases">
        <authorList>
            <person name="Baek K."/>
            <person name="Yang S.-J."/>
        </authorList>
    </citation>
    <scope>NUCLEOTIDE SEQUENCE [LARGE SCALE GENOMIC DNA]</scope>
    <source>
        <strain evidence="10">ST58-10</strain>
    </source>
</reference>
<keyword evidence="4 7" id="KW-0812">Transmembrane</keyword>
<evidence type="ECO:0000256" key="1">
    <source>
        <dbReference type="ARBA" id="ARBA00004651"/>
    </source>
</evidence>
<evidence type="ECO:0000256" key="7">
    <source>
        <dbReference type="SAM" id="Phobius"/>
    </source>
</evidence>
<keyword evidence="5 7" id="KW-1133">Transmembrane helix</keyword>
<dbReference type="GO" id="GO:0005886">
    <property type="term" value="C:plasma membrane"/>
    <property type="evidence" value="ECO:0007669"/>
    <property type="project" value="UniProtKB-SubCell"/>
</dbReference>
<feature type="transmembrane region" description="Helical" evidence="7">
    <location>
        <begin position="52"/>
        <end position="74"/>
    </location>
</feature>
<feature type="transmembrane region" description="Helical" evidence="7">
    <location>
        <begin position="86"/>
        <end position="109"/>
    </location>
</feature>
<protein>
    <recommendedName>
        <fullName evidence="11">YeiH family sulfate export transporter</fullName>
    </recommendedName>
</protein>
<name>A0A1A9F3A2_9GAMM</name>
<evidence type="ECO:0000256" key="8">
    <source>
        <dbReference type="SAM" id="SignalP"/>
    </source>
</evidence>
<keyword evidence="8" id="KW-0732">Signal</keyword>